<gene>
    <name evidence="1" type="ORF">DFR76_10578</name>
</gene>
<proteinExistence type="predicted"/>
<dbReference type="RefSeq" id="WP_067999999.1">
    <property type="nucleotide sequence ID" value="NZ_QQBC01000005.1"/>
</dbReference>
<protein>
    <recommendedName>
        <fullName evidence="3">Tail assembly chaperone</fullName>
    </recommendedName>
</protein>
<organism evidence="1 2">
    <name type="scientific">Nocardia pseudobrasiliensis</name>
    <dbReference type="NCBI Taxonomy" id="45979"/>
    <lineage>
        <taxon>Bacteria</taxon>
        <taxon>Bacillati</taxon>
        <taxon>Actinomycetota</taxon>
        <taxon>Actinomycetes</taxon>
        <taxon>Mycobacteriales</taxon>
        <taxon>Nocardiaceae</taxon>
        <taxon>Nocardia</taxon>
    </lineage>
</organism>
<evidence type="ECO:0000313" key="2">
    <source>
        <dbReference type="Proteomes" id="UP000254869"/>
    </source>
</evidence>
<name>A0A370I4V3_9NOCA</name>
<dbReference type="Proteomes" id="UP000254869">
    <property type="component" value="Unassembled WGS sequence"/>
</dbReference>
<dbReference type="EMBL" id="QQBC01000005">
    <property type="protein sequence ID" value="RDI65763.1"/>
    <property type="molecule type" value="Genomic_DNA"/>
</dbReference>
<comment type="caution">
    <text evidence="1">The sequence shown here is derived from an EMBL/GenBank/DDBJ whole genome shotgun (WGS) entry which is preliminary data.</text>
</comment>
<accession>A0A370I4V3</accession>
<dbReference type="STRING" id="1210086.GCA_001613105_04127"/>
<evidence type="ECO:0000313" key="1">
    <source>
        <dbReference type="EMBL" id="RDI65763.1"/>
    </source>
</evidence>
<sequence>MAAAAKSTQKKTVESKWARLVREAKKDLNPPKPYEFDAYEPPVLISPPVGIERTLMLARLADSAGMVSGEDLPDMIEALVGEDAFPKVWAVLRDEPIEVTLALIDDLNRHFNGGADAGAEELPGGESASQS</sequence>
<reference evidence="1 2" key="1">
    <citation type="submission" date="2018-07" db="EMBL/GenBank/DDBJ databases">
        <title>Genomic Encyclopedia of Type Strains, Phase IV (KMG-IV): sequencing the most valuable type-strain genomes for metagenomic binning, comparative biology and taxonomic classification.</title>
        <authorList>
            <person name="Goeker M."/>
        </authorList>
    </citation>
    <scope>NUCLEOTIDE SEQUENCE [LARGE SCALE GENOMIC DNA]</scope>
    <source>
        <strain evidence="1 2">DSM 44290</strain>
    </source>
</reference>
<keyword evidence="2" id="KW-1185">Reference proteome</keyword>
<dbReference type="AlphaFoldDB" id="A0A370I4V3"/>
<evidence type="ECO:0008006" key="3">
    <source>
        <dbReference type="Google" id="ProtNLM"/>
    </source>
</evidence>